<dbReference type="EC" id="2.3.1.-" evidence="4"/>
<dbReference type="PROSITE" id="PS51186">
    <property type="entry name" value="GNAT"/>
    <property type="match status" value="1"/>
</dbReference>
<reference evidence="4 5" key="1">
    <citation type="submission" date="2021-04" db="EMBL/GenBank/DDBJ databases">
        <title>The complete genome sequence of Neokomagataea sp. TBRC 2177.</title>
        <authorList>
            <person name="Charoenyingcharoen P."/>
            <person name="Yukphan P."/>
        </authorList>
    </citation>
    <scope>NUCLEOTIDE SEQUENCE [LARGE SCALE GENOMIC DNA]</scope>
    <source>
        <strain evidence="4 5">TBRC 2177</strain>
    </source>
</reference>
<dbReference type="SUPFAM" id="SSF55729">
    <property type="entry name" value="Acyl-CoA N-acyltransferases (Nat)"/>
    <property type="match status" value="1"/>
</dbReference>
<dbReference type="InterPro" id="IPR050680">
    <property type="entry name" value="YpeA/RimI_acetyltransf"/>
</dbReference>
<dbReference type="RefSeq" id="WP_211682558.1">
    <property type="nucleotide sequence ID" value="NZ_JAGRQH010000007.1"/>
</dbReference>
<evidence type="ECO:0000256" key="2">
    <source>
        <dbReference type="ARBA" id="ARBA00023315"/>
    </source>
</evidence>
<organism evidence="4 5">
    <name type="scientific">Neokomagataea anthophila</name>
    <dbReference type="NCBI Taxonomy" id="2826925"/>
    <lineage>
        <taxon>Bacteria</taxon>
        <taxon>Pseudomonadati</taxon>
        <taxon>Pseudomonadota</taxon>
        <taxon>Alphaproteobacteria</taxon>
        <taxon>Acetobacterales</taxon>
        <taxon>Acetobacteraceae</taxon>
        <taxon>Neokomagataea</taxon>
    </lineage>
</organism>
<dbReference type="GO" id="GO:0016746">
    <property type="term" value="F:acyltransferase activity"/>
    <property type="evidence" value="ECO:0007669"/>
    <property type="project" value="UniProtKB-KW"/>
</dbReference>
<keyword evidence="2 4" id="KW-0012">Acyltransferase</keyword>
<dbReference type="CDD" id="cd04301">
    <property type="entry name" value="NAT_SF"/>
    <property type="match status" value="1"/>
</dbReference>
<comment type="caution">
    <text evidence="4">The sequence shown here is derived from an EMBL/GenBank/DDBJ whole genome shotgun (WGS) entry which is preliminary data.</text>
</comment>
<name>A0ABS5E8S8_9PROT</name>
<evidence type="ECO:0000259" key="3">
    <source>
        <dbReference type="PROSITE" id="PS51186"/>
    </source>
</evidence>
<accession>A0ABS5E8S8</accession>
<proteinExistence type="predicted"/>
<protein>
    <submittedName>
        <fullName evidence="4">GNAT family N-acetyltransferase</fullName>
        <ecNumber evidence="4">2.3.1.-</ecNumber>
    </submittedName>
</protein>
<feature type="domain" description="N-acetyltransferase" evidence="3">
    <location>
        <begin position="8"/>
        <end position="147"/>
    </location>
</feature>
<dbReference type="InterPro" id="IPR016181">
    <property type="entry name" value="Acyl_CoA_acyltransferase"/>
</dbReference>
<dbReference type="PANTHER" id="PTHR43420">
    <property type="entry name" value="ACETYLTRANSFERASE"/>
    <property type="match status" value="1"/>
</dbReference>
<dbReference type="InterPro" id="IPR000182">
    <property type="entry name" value="GNAT_dom"/>
</dbReference>
<evidence type="ECO:0000256" key="1">
    <source>
        <dbReference type="ARBA" id="ARBA00022679"/>
    </source>
</evidence>
<dbReference type="Pfam" id="PF00583">
    <property type="entry name" value="Acetyltransf_1"/>
    <property type="match status" value="1"/>
</dbReference>
<dbReference type="Gene3D" id="3.40.630.30">
    <property type="match status" value="1"/>
</dbReference>
<gene>
    <name evidence="4" type="ORF">KB213_09635</name>
</gene>
<dbReference type="Proteomes" id="UP000677812">
    <property type="component" value="Unassembled WGS sequence"/>
</dbReference>
<keyword evidence="5" id="KW-1185">Reference proteome</keyword>
<evidence type="ECO:0000313" key="5">
    <source>
        <dbReference type="Proteomes" id="UP000677812"/>
    </source>
</evidence>
<sequence length="147" mass="15990">MSGQGQDYTLSECGAEAAPLLAAMHAEVFAGGEVWSCESFHEIFTIPGTRAYCAHRGELGLGLMVYRVIAGEVEILTLGTLPQARRCGVGRRLVQEVLQYGTVFLEVSVHNVAAQALYQSLGFDAVGYRKRYYQDGSDASVLRRNAV</sequence>
<evidence type="ECO:0000313" key="4">
    <source>
        <dbReference type="EMBL" id="MBR0560309.1"/>
    </source>
</evidence>
<keyword evidence="1 4" id="KW-0808">Transferase</keyword>
<dbReference type="EMBL" id="JAGRQH010000007">
    <property type="protein sequence ID" value="MBR0560309.1"/>
    <property type="molecule type" value="Genomic_DNA"/>
</dbReference>
<dbReference type="PANTHER" id="PTHR43420:SF44">
    <property type="entry name" value="ACETYLTRANSFERASE YPEA"/>
    <property type="match status" value="1"/>
</dbReference>